<dbReference type="InterPro" id="IPR029063">
    <property type="entry name" value="SAM-dependent_MTases_sf"/>
</dbReference>
<dbReference type="CDD" id="cd02440">
    <property type="entry name" value="AdoMet_MTases"/>
    <property type="match status" value="1"/>
</dbReference>
<organism evidence="3 4">
    <name type="scientific">Coniosporium apollinis (strain CBS 100218)</name>
    <name type="common">Rock-inhabiting black yeast</name>
    <dbReference type="NCBI Taxonomy" id="1168221"/>
    <lineage>
        <taxon>Eukaryota</taxon>
        <taxon>Fungi</taxon>
        <taxon>Dikarya</taxon>
        <taxon>Ascomycota</taxon>
        <taxon>Pezizomycotina</taxon>
        <taxon>Dothideomycetes</taxon>
        <taxon>Dothideomycetes incertae sedis</taxon>
        <taxon>Coniosporium</taxon>
    </lineage>
</organism>
<dbReference type="GO" id="GO:0070475">
    <property type="term" value="P:rRNA base methylation"/>
    <property type="evidence" value="ECO:0007669"/>
    <property type="project" value="TreeGrafter"/>
</dbReference>
<dbReference type="HOGENOM" id="CLU_027534_0_1_1"/>
<keyword evidence="2" id="KW-0808">Transferase</keyword>
<name>R7YPC1_CONA1</name>
<dbReference type="GO" id="GO:0000398">
    <property type="term" value="P:mRNA splicing, via spliceosome"/>
    <property type="evidence" value="ECO:0007669"/>
    <property type="project" value="EnsemblFungi"/>
</dbReference>
<dbReference type="Gene3D" id="3.40.50.150">
    <property type="entry name" value="Vaccinia Virus protein VP39"/>
    <property type="match status" value="1"/>
</dbReference>
<evidence type="ECO:0000313" key="3">
    <source>
        <dbReference type="EMBL" id="EON63649.1"/>
    </source>
</evidence>
<keyword evidence="4" id="KW-1185">Reference proteome</keyword>
<dbReference type="PANTHER" id="PTHR13393">
    <property type="entry name" value="SAM-DEPENDENT METHYLTRANSFERASE"/>
    <property type="match status" value="1"/>
</dbReference>
<evidence type="ECO:0000256" key="2">
    <source>
        <dbReference type="ARBA" id="ARBA00022679"/>
    </source>
</evidence>
<dbReference type="Proteomes" id="UP000016924">
    <property type="component" value="Unassembled WGS sequence"/>
</dbReference>
<sequence>MTTTFKPPNYDDDIDFAALALQDAEFAKVLDPKGHIDFHNPQAVKQLTKSLLKRDFDLRVELPDNRLCPPINQHSPSSYNYVRWIQDLLDTTSETYSDQHDPKRQVIGLDIGTGASAIYILLLLQTRPTYRTCATDIDAISLASARVNIEANNLAPRCRLLHTQASDPLVPLDALKVERLDFTICNPPFYASEQEMRDAFHGTGKRAKPSAVCTGAEVEMIYAPPTAPSSSSPSTSQNIGGDAGFVLRMIEESRMLQEKVQWYSSMLGKLSSVNVVVKRLKEVGVGNWAVACLRAGQKTRRWAVAWSWGDMRPRNDVARRDMSIKDVLPFPTEYVIAVEGDGKAVAVTINEALNALDLRWMWRENLMAGVGLARENVWSRSARRKKKRLEVADEKTEEDMDMESDVDEEVALGFKISVQKDAVVVRWLRGRDSVLFESFCGMVKRTLSGKT</sequence>
<dbReference type="AlphaFoldDB" id="R7YPC1"/>
<dbReference type="GeneID" id="19900188"/>
<dbReference type="InterPro" id="IPR010286">
    <property type="entry name" value="METTL16/RlmF"/>
</dbReference>
<dbReference type="OrthoDB" id="514248at2759"/>
<evidence type="ECO:0000313" key="4">
    <source>
        <dbReference type="Proteomes" id="UP000016924"/>
    </source>
</evidence>
<evidence type="ECO:0008006" key="5">
    <source>
        <dbReference type="Google" id="ProtNLM"/>
    </source>
</evidence>
<dbReference type="GO" id="GO:0005634">
    <property type="term" value="C:nucleus"/>
    <property type="evidence" value="ECO:0007669"/>
    <property type="project" value="TreeGrafter"/>
</dbReference>
<dbReference type="GO" id="GO:0120049">
    <property type="term" value="P:snRNA (adenine-N6)-methylation"/>
    <property type="evidence" value="ECO:0007669"/>
    <property type="project" value="EnsemblFungi"/>
</dbReference>
<proteinExistence type="predicted"/>
<reference evidence="4" key="1">
    <citation type="submission" date="2012-06" db="EMBL/GenBank/DDBJ databases">
        <title>The genome sequence of Coniosporium apollinis CBS 100218.</title>
        <authorList>
            <consortium name="The Broad Institute Genome Sequencing Platform"/>
            <person name="Cuomo C."/>
            <person name="Gorbushina A."/>
            <person name="Noack S."/>
            <person name="Walker B."/>
            <person name="Young S.K."/>
            <person name="Zeng Q."/>
            <person name="Gargeya S."/>
            <person name="Fitzgerald M."/>
            <person name="Haas B."/>
            <person name="Abouelleil A."/>
            <person name="Alvarado L."/>
            <person name="Arachchi H.M."/>
            <person name="Berlin A.M."/>
            <person name="Chapman S.B."/>
            <person name="Goldberg J."/>
            <person name="Griggs A."/>
            <person name="Gujja S."/>
            <person name="Hansen M."/>
            <person name="Howarth C."/>
            <person name="Imamovic A."/>
            <person name="Larimer J."/>
            <person name="McCowan C."/>
            <person name="Montmayeur A."/>
            <person name="Murphy C."/>
            <person name="Neiman D."/>
            <person name="Pearson M."/>
            <person name="Priest M."/>
            <person name="Roberts A."/>
            <person name="Saif S."/>
            <person name="Shea T."/>
            <person name="Sisk P."/>
            <person name="Sykes S."/>
            <person name="Wortman J."/>
            <person name="Nusbaum C."/>
            <person name="Birren B."/>
        </authorList>
    </citation>
    <scope>NUCLEOTIDE SEQUENCE [LARGE SCALE GENOMIC DNA]</scope>
    <source>
        <strain evidence="4">CBS 100218</strain>
    </source>
</reference>
<dbReference type="OMA" id="HQGRYDF"/>
<evidence type="ECO:0000256" key="1">
    <source>
        <dbReference type="ARBA" id="ARBA00022603"/>
    </source>
</evidence>
<accession>R7YPC1</accession>
<dbReference type="RefSeq" id="XP_007778966.1">
    <property type="nucleotide sequence ID" value="XM_007780776.1"/>
</dbReference>
<dbReference type="EMBL" id="JH767564">
    <property type="protein sequence ID" value="EON63649.1"/>
    <property type="molecule type" value="Genomic_DNA"/>
</dbReference>
<gene>
    <name evidence="3" type="ORF">W97_02877</name>
</gene>
<dbReference type="STRING" id="1168221.R7YPC1"/>
<dbReference type="eggNOG" id="KOG2912">
    <property type="taxonomic scope" value="Eukaryota"/>
</dbReference>
<dbReference type="PANTHER" id="PTHR13393:SF0">
    <property type="entry name" value="RNA N6-ADENOSINE-METHYLTRANSFERASE METTL16"/>
    <property type="match status" value="1"/>
</dbReference>
<keyword evidence="1" id="KW-0489">Methyltransferase</keyword>
<protein>
    <recommendedName>
        <fullName evidence="5">U6 small nuclear RNA (adenine-(43)-N(6))-methyltransferase</fullName>
    </recommendedName>
</protein>
<dbReference type="Pfam" id="PF05971">
    <property type="entry name" value="Methyltransf_10"/>
    <property type="match status" value="1"/>
</dbReference>
<dbReference type="GO" id="GO:0120048">
    <property type="term" value="F:U6 snRNA (adenine-(43)-N(6))-methyltransferase activity"/>
    <property type="evidence" value="ECO:0007669"/>
    <property type="project" value="EnsemblFungi"/>
</dbReference>
<dbReference type="SUPFAM" id="SSF53335">
    <property type="entry name" value="S-adenosyl-L-methionine-dependent methyltransferases"/>
    <property type="match status" value="1"/>
</dbReference>